<dbReference type="GO" id="GO:0003676">
    <property type="term" value="F:nucleic acid binding"/>
    <property type="evidence" value="ECO:0007669"/>
    <property type="project" value="InterPro"/>
</dbReference>
<feature type="domain" description="Integrase catalytic" evidence="1">
    <location>
        <begin position="1"/>
        <end position="102"/>
    </location>
</feature>
<accession>A0AA35TX69</accession>
<evidence type="ECO:0000313" key="3">
    <source>
        <dbReference type="Proteomes" id="UP001174909"/>
    </source>
</evidence>
<organism evidence="2 3">
    <name type="scientific">Geodia barretti</name>
    <name type="common">Barrett's horny sponge</name>
    <dbReference type="NCBI Taxonomy" id="519541"/>
    <lineage>
        <taxon>Eukaryota</taxon>
        <taxon>Metazoa</taxon>
        <taxon>Porifera</taxon>
        <taxon>Demospongiae</taxon>
        <taxon>Heteroscleromorpha</taxon>
        <taxon>Tetractinellida</taxon>
        <taxon>Astrophorina</taxon>
        <taxon>Geodiidae</taxon>
        <taxon>Geodia</taxon>
    </lineage>
</organism>
<evidence type="ECO:0000259" key="1">
    <source>
        <dbReference type="PROSITE" id="PS50994"/>
    </source>
</evidence>
<dbReference type="SUPFAM" id="SSF53098">
    <property type="entry name" value="Ribonuclease H-like"/>
    <property type="match status" value="1"/>
</dbReference>
<dbReference type="Gene3D" id="3.30.420.10">
    <property type="entry name" value="Ribonuclease H-like superfamily/Ribonuclease H"/>
    <property type="match status" value="1"/>
</dbReference>
<reference evidence="2" key="1">
    <citation type="submission" date="2023-03" db="EMBL/GenBank/DDBJ databases">
        <authorList>
            <person name="Steffen K."/>
            <person name="Cardenas P."/>
        </authorList>
    </citation>
    <scope>NUCLEOTIDE SEQUENCE</scope>
</reference>
<sequence length="102" mass="11584">MELPVTEQGNRYVIVFQDFLTKWPLVFPAPDQKAIRIARLVAEEIVPLFGVPDTLLSDREANLLAHVMKDVCELLGVKKLNTTAYNLQCDGMVERLNRTLKT</sequence>
<gene>
    <name evidence="2" type="ORF">GBAR_LOCUS30324</name>
</gene>
<dbReference type="PANTHER" id="PTHR37984">
    <property type="entry name" value="PROTEIN CBG26694"/>
    <property type="match status" value="1"/>
</dbReference>
<protein>
    <submittedName>
        <fullName evidence="2">Gag-Pol polyprotein</fullName>
    </submittedName>
</protein>
<dbReference type="PROSITE" id="PS50994">
    <property type="entry name" value="INTEGRASE"/>
    <property type="match status" value="1"/>
</dbReference>
<dbReference type="Proteomes" id="UP001174909">
    <property type="component" value="Unassembled WGS sequence"/>
</dbReference>
<dbReference type="InterPro" id="IPR012337">
    <property type="entry name" value="RNaseH-like_sf"/>
</dbReference>
<dbReference type="InterPro" id="IPR001584">
    <property type="entry name" value="Integrase_cat-core"/>
</dbReference>
<dbReference type="InterPro" id="IPR036397">
    <property type="entry name" value="RNaseH_sf"/>
</dbReference>
<dbReference type="EMBL" id="CASHTH010004285">
    <property type="protein sequence ID" value="CAI8055578.1"/>
    <property type="molecule type" value="Genomic_DNA"/>
</dbReference>
<name>A0AA35TX69_GEOBA</name>
<proteinExistence type="predicted"/>
<comment type="caution">
    <text evidence="2">The sequence shown here is derived from an EMBL/GenBank/DDBJ whole genome shotgun (WGS) entry which is preliminary data.</text>
</comment>
<dbReference type="GO" id="GO:0015074">
    <property type="term" value="P:DNA integration"/>
    <property type="evidence" value="ECO:0007669"/>
    <property type="project" value="InterPro"/>
</dbReference>
<dbReference type="PANTHER" id="PTHR37984:SF5">
    <property type="entry name" value="PROTEIN NYNRIN-LIKE"/>
    <property type="match status" value="1"/>
</dbReference>
<dbReference type="AlphaFoldDB" id="A0AA35TX69"/>
<evidence type="ECO:0000313" key="2">
    <source>
        <dbReference type="EMBL" id="CAI8055578.1"/>
    </source>
</evidence>
<keyword evidence="3" id="KW-1185">Reference proteome</keyword>
<dbReference type="InterPro" id="IPR050951">
    <property type="entry name" value="Retrovirus_Pol_polyprotein"/>
</dbReference>